<sequence length="339" mass="38878">EFLTIPLLTVAAWRDSAYVPRTCWMFPGRSKWFHEVVLPFWDDRLFMENFHMTKQTLFSIADKLRPYLFRNDTVMRTAVPVEECVAIGVYYLACKTCYGSLVHLFAKGKSIIANIVIEFCLAMEYVLLCQEIKLTDFNKEIKLQGDCDADGIFFSIRVGHSGVTHDAHVFRSSLLFKEMEAGTFVPGNPLMNCAGVTIPPIILGDGAYPLRNWLMKPYSFPKTDREQKFNKMLNKCRNVIERAFGRLKARFRRLSVKIDAQIQNVNSIIAAAVIIHICERNNHILPEGEIEPLDEIEADPEDHLLDDDNSNTEAEQGEAVRNAIANYIFDHVTVQLFYW</sequence>
<organism evidence="9 10">
    <name type="scientific">Phrynocephalus forsythii</name>
    <dbReference type="NCBI Taxonomy" id="171643"/>
    <lineage>
        <taxon>Eukaryota</taxon>
        <taxon>Metazoa</taxon>
        <taxon>Chordata</taxon>
        <taxon>Craniata</taxon>
        <taxon>Vertebrata</taxon>
        <taxon>Euteleostomi</taxon>
        <taxon>Lepidosauria</taxon>
        <taxon>Squamata</taxon>
        <taxon>Bifurcata</taxon>
        <taxon>Unidentata</taxon>
        <taxon>Episquamata</taxon>
        <taxon>Toxicofera</taxon>
        <taxon>Iguania</taxon>
        <taxon>Acrodonta</taxon>
        <taxon>Agamidae</taxon>
        <taxon>Agaminae</taxon>
        <taxon>Phrynocephalus</taxon>
    </lineage>
</organism>
<evidence type="ECO:0000256" key="6">
    <source>
        <dbReference type="ARBA" id="ARBA00022801"/>
    </source>
</evidence>
<dbReference type="InterPro" id="IPR027806">
    <property type="entry name" value="HARBI1_dom"/>
</dbReference>
<comment type="subcellular location">
    <subcellularLocation>
        <location evidence="2">Nucleus</location>
    </subcellularLocation>
</comment>
<evidence type="ECO:0000256" key="4">
    <source>
        <dbReference type="ARBA" id="ARBA00022722"/>
    </source>
</evidence>
<dbReference type="EMBL" id="JAPFRF010000008">
    <property type="protein sequence ID" value="KAJ7324603.1"/>
    <property type="molecule type" value="Genomic_DNA"/>
</dbReference>
<name>A0A9Q0XRB2_9SAUR</name>
<evidence type="ECO:0000313" key="9">
    <source>
        <dbReference type="EMBL" id="KAJ7324603.1"/>
    </source>
</evidence>
<dbReference type="Pfam" id="PF13359">
    <property type="entry name" value="DDE_Tnp_4"/>
    <property type="match status" value="1"/>
</dbReference>
<evidence type="ECO:0000256" key="3">
    <source>
        <dbReference type="ARBA" id="ARBA00006958"/>
    </source>
</evidence>
<evidence type="ECO:0000256" key="1">
    <source>
        <dbReference type="ARBA" id="ARBA00001968"/>
    </source>
</evidence>
<evidence type="ECO:0000259" key="8">
    <source>
        <dbReference type="Pfam" id="PF13359"/>
    </source>
</evidence>
<accession>A0A9Q0XRB2</accession>
<keyword evidence="7" id="KW-0539">Nucleus</keyword>
<feature type="non-terminal residue" evidence="9">
    <location>
        <position position="339"/>
    </location>
</feature>
<evidence type="ECO:0000256" key="2">
    <source>
        <dbReference type="ARBA" id="ARBA00004123"/>
    </source>
</evidence>
<dbReference type="GO" id="GO:0016787">
    <property type="term" value="F:hydrolase activity"/>
    <property type="evidence" value="ECO:0007669"/>
    <property type="project" value="UniProtKB-KW"/>
</dbReference>
<dbReference type="Proteomes" id="UP001142489">
    <property type="component" value="Unassembled WGS sequence"/>
</dbReference>
<dbReference type="InterPro" id="IPR045249">
    <property type="entry name" value="HARBI1-like"/>
</dbReference>
<dbReference type="PANTHER" id="PTHR22930">
    <property type="match status" value="1"/>
</dbReference>
<evidence type="ECO:0000256" key="7">
    <source>
        <dbReference type="ARBA" id="ARBA00023242"/>
    </source>
</evidence>
<keyword evidence="6" id="KW-0378">Hydrolase</keyword>
<keyword evidence="4" id="KW-0540">Nuclease</keyword>
<proteinExistence type="inferred from homology"/>
<dbReference type="GO" id="GO:0005634">
    <property type="term" value="C:nucleus"/>
    <property type="evidence" value="ECO:0007669"/>
    <property type="project" value="UniProtKB-SubCell"/>
</dbReference>
<dbReference type="GO" id="GO:0046872">
    <property type="term" value="F:metal ion binding"/>
    <property type="evidence" value="ECO:0007669"/>
    <property type="project" value="UniProtKB-KW"/>
</dbReference>
<dbReference type="GO" id="GO:0004518">
    <property type="term" value="F:nuclease activity"/>
    <property type="evidence" value="ECO:0007669"/>
    <property type="project" value="UniProtKB-KW"/>
</dbReference>
<evidence type="ECO:0000256" key="5">
    <source>
        <dbReference type="ARBA" id="ARBA00022723"/>
    </source>
</evidence>
<comment type="caution">
    <text evidence="9">The sequence shown here is derived from an EMBL/GenBank/DDBJ whole genome shotgun (WGS) entry which is preliminary data.</text>
</comment>
<evidence type="ECO:0000313" key="10">
    <source>
        <dbReference type="Proteomes" id="UP001142489"/>
    </source>
</evidence>
<protein>
    <recommendedName>
        <fullName evidence="8">DDE Tnp4 domain-containing protein</fullName>
    </recommendedName>
</protein>
<dbReference type="OrthoDB" id="7533242at2759"/>
<feature type="domain" description="DDE Tnp4" evidence="8">
    <location>
        <begin position="141"/>
        <end position="276"/>
    </location>
</feature>
<gene>
    <name evidence="9" type="ORF">JRQ81_017623</name>
</gene>
<dbReference type="PANTHER" id="PTHR22930:SF85">
    <property type="entry name" value="GH03217P-RELATED"/>
    <property type="match status" value="1"/>
</dbReference>
<keyword evidence="5" id="KW-0479">Metal-binding</keyword>
<keyword evidence="10" id="KW-1185">Reference proteome</keyword>
<comment type="similarity">
    <text evidence="3">Belongs to the HARBI1 family.</text>
</comment>
<comment type="cofactor">
    <cofactor evidence="1">
        <name>a divalent metal cation</name>
        <dbReference type="ChEBI" id="CHEBI:60240"/>
    </cofactor>
</comment>
<reference evidence="9" key="1">
    <citation type="journal article" date="2023" name="DNA Res.">
        <title>Chromosome-level genome assembly of Phrynocephalus forsythii using third-generation DNA sequencing and Hi-C analysis.</title>
        <authorList>
            <person name="Qi Y."/>
            <person name="Zhao W."/>
            <person name="Zhao Y."/>
            <person name="Niu C."/>
            <person name="Cao S."/>
            <person name="Zhang Y."/>
        </authorList>
    </citation>
    <scope>NUCLEOTIDE SEQUENCE</scope>
    <source>
        <tissue evidence="9">Muscle</tissue>
    </source>
</reference>
<dbReference type="AlphaFoldDB" id="A0A9Q0XRB2"/>